<dbReference type="EMBL" id="JAWWNJ010000217">
    <property type="protein sequence ID" value="KAK6969658.1"/>
    <property type="molecule type" value="Genomic_DNA"/>
</dbReference>
<evidence type="ECO:0000313" key="3">
    <source>
        <dbReference type="EMBL" id="KAK6969675.1"/>
    </source>
</evidence>
<organism evidence="2 4">
    <name type="scientific">Favolaschia claudopus</name>
    <dbReference type="NCBI Taxonomy" id="2862362"/>
    <lineage>
        <taxon>Eukaryota</taxon>
        <taxon>Fungi</taxon>
        <taxon>Dikarya</taxon>
        <taxon>Basidiomycota</taxon>
        <taxon>Agaricomycotina</taxon>
        <taxon>Agaricomycetes</taxon>
        <taxon>Agaricomycetidae</taxon>
        <taxon>Agaricales</taxon>
        <taxon>Marasmiineae</taxon>
        <taxon>Mycenaceae</taxon>
        <taxon>Favolaschia</taxon>
    </lineage>
</organism>
<dbReference type="EMBL" id="JAWWNJ010000217">
    <property type="protein sequence ID" value="KAK6969675.1"/>
    <property type="molecule type" value="Genomic_DNA"/>
</dbReference>
<evidence type="ECO:0000313" key="2">
    <source>
        <dbReference type="EMBL" id="KAK6969658.1"/>
    </source>
</evidence>
<reference evidence="2 4" key="1">
    <citation type="journal article" date="2024" name="J Genomics">
        <title>Draft genome sequencing and assembly of Favolaschia claudopus CIRM-BRFM 2984 isolated from oak limbs.</title>
        <authorList>
            <person name="Navarro D."/>
            <person name="Drula E."/>
            <person name="Chaduli D."/>
            <person name="Cazenave R."/>
            <person name="Ahrendt S."/>
            <person name="Wang J."/>
            <person name="Lipzen A."/>
            <person name="Daum C."/>
            <person name="Barry K."/>
            <person name="Grigoriev I.V."/>
            <person name="Favel A."/>
            <person name="Rosso M.N."/>
            <person name="Martin F."/>
        </authorList>
    </citation>
    <scope>NUCLEOTIDE SEQUENCE [LARGE SCALE GENOMIC DNA]</scope>
    <source>
        <strain evidence="2 4">CIRM-BRFM 2984</strain>
    </source>
</reference>
<name>A0AAV9Z5H6_9AGAR</name>
<evidence type="ECO:0000259" key="1">
    <source>
        <dbReference type="Pfam" id="PF12937"/>
    </source>
</evidence>
<protein>
    <recommendedName>
        <fullName evidence="1">F-box domain-containing protein</fullName>
    </recommendedName>
</protein>
<sequence length="425" mass="46826">MSSSNICEHCASSLPRPTLADDASPGELRTALAGVKLQISMYKNLLAALDKVEEDLESRLAAVVYPISKLPFEITSSIFTHCLPNEGHVVPSSSDAPLSLSHVCHQWREIALATSTLWTSLHVDANTVVPGLLETWFPRAKERPLSLIVGGLYRSHLNYVSSNMGRFRDLNIRLDYTDETLHSSNNGAFSMLSHLASVQATEEGIWNCLQNRPPLREFQILSSNLLYISLDYHSPRSTLTHLEISAHISNAMFLKLLYHFPTLSHIKCHPDIQPASVLDVDQDIAETFPNLLSLGLPSTCAALRLLKLPNLTSLELRQLAYSARLDVTAFLLRSKCRISCLRVSLVGFDENENCGETAELLSLFPSVSSLEIVGLEDPTAFISCLSPHNLIPEVTELVVNYALNPHPSSPVKEDAAACDTFLSCI</sequence>
<dbReference type="AlphaFoldDB" id="A0AAV9Z5H6"/>
<evidence type="ECO:0000313" key="4">
    <source>
        <dbReference type="Proteomes" id="UP001362999"/>
    </source>
</evidence>
<feature type="domain" description="F-box" evidence="1">
    <location>
        <begin position="67"/>
        <end position="122"/>
    </location>
</feature>
<dbReference type="InterPro" id="IPR001810">
    <property type="entry name" value="F-box_dom"/>
</dbReference>
<dbReference type="Pfam" id="PF12937">
    <property type="entry name" value="F-box-like"/>
    <property type="match status" value="1"/>
</dbReference>
<proteinExistence type="predicted"/>
<dbReference type="Proteomes" id="UP001362999">
    <property type="component" value="Unassembled WGS sequence"/>
</dbReference>
<comment type="caution">
    <text evidence="2">The sequence shown here is derived from an EMBL/GenBank/DDBJ whole genome shotgun (WGS) entry which is preliminary data.</text>
</comment>
<accession>A0AAV9Z5H6</accession>
<keyword evidence="4" id="KW-1185">Reference proteome</keyword>
<dbReference type="Gene3D" id="1.20.1280.50">
    <property type="match status" value="1"/>
</dbReference>
<gene>
    <name evidence="3" type="ORF">R3P38DRAFT_2587449</name>
    <name evidence="2" type="ORF">R3P38DRAFT_3497839</name>
</gene>